<proteinExistence type="predicted"/>
<dbReference type="Gramene" id="RZC59856">
    <property type="protein sequence ID" value="RZC59856"/>
    <property type="gene ID" value="C5167_007160"/>
</dbReference>
<dbReference type="AlphaFoldDB" id="A0A4Y7JH45"/>
<gene>
    <name evidence="1" type="ORF">C5167_007160</name>
</gene>
<reference evidence="1 2" key="1">
    <citation type="journal article" date="2018" name="Science">
        <title>The opium poppy genome and morphinan production.</title>
        <authorList>
            <person name="Guo L."/>
            <person name="Winzer T."/>
            <person name="Yang X."/>
            <person name="Li Y."/>
            <person name="Ning Z."/>
            <person name="He Z."/>
            <person name="Teodor R."/>
            <person name="Lu Y."/>
            <person name="Bowser T.A."/>
            <person name="Graham I.A."/>
            <person name="Ye K."/>
        </authorList>
    </citation>
    <scope>NUCLEOTIDE SEQUENCE [LARGE SCALE GENOMIC DNA]</scope>
    <source>
        <strain evidence="2">cv. HN1</strain>
        <tissue evidence="1">Leaves</tissue>
    </source>
</reference>
<dbReference type="PANTHER" id="PTHR31111">
    <property type="entry name" value="BNAA05G37150D PROTEIN-RELATED"/>
    <property type="match status" value="1"/>
</dbReference>
<evidence type="ECO:0000313" key="2">
    <source>
        <dbReference type="Proteomes" id="UP000316621"/>
    </source>
</evidence>
<keyword evidence="2" id="KW-1185">Reference proteome</keyword>
<dbReference type="PANTHER" id="PTHR31111:SF136">
    <property type="entry name" value="F-BOX ASSOCIATED DOMAIN-CONTAINING PROTEIN"/>
    <property type="match status" value="1"/>
</dbReference>
<dbReference type="OMA" id="HRHEENF"/>
<name>A0A4Y7JH45_PAPSO</name>
<protein>
    <submittedName>
        <fullName evidence="1">Uncharacterized protein</fullName>
    </submittedName>
</protein>
<dbReference type="SUPFAM" id="SSF81383">
    <property type="entry name" value="F-box domain"/>
    <property type="match status" value="1"/>
</dbReference>
<accession>A0A4Y7JH45</accession>
<dbReference type="EMBL" id="CM010718">
    <property type="protein sequence ID" value="RZC59856.1"/>
    <property type="molecule type" value="Genomic_DNA"/>
</dbReference>
<organism evidence="1 2">
    <name type="scientific">Papaver somniferum</name>
    <name type="common">Opium poppy</name>
    <dbReference type="NCBI Taxonomy" id="3469"/>
    <lineage>
        <taxon>Eukaryota</taxon>
        <taxon>Viridiplantae</taxon>
        <taxon>Streptophyta</taxon>
        <taxon>Embryophyta</taxon>
        <taxon>Tracheophyta</taxon>
        <taxon>Spermatophyta</taxon>
        <taxon>Magnoliopsida</taxon>
        <taxon>Ranunculales</taxon>
        <taxon>Papaveraceae</taxon>
        <taxon>Papaveroideae</taxon>
        <taxon>Papaver</taxon>
    </lineage>
</organism>
<evidence type="ECO:0000313" key="1">
    <source>
        <dbReference type="EMBL" id="RZC59856.1"/>
    </source>
</evidence>
<dbReference type="InterPro" id="IPR036047">
    <property type="entry name" value="F-box-like_dom_sf"/>
</dbReference>
<dbReference type="Proteomes" id="UP000316621">
    <property type="component" value="Chromosome 4"/>
</dbReference>
<sequence length="452" mass="51810">MEEILTRVPVPTLLISVLVSKLWYNSIHNDHKRLTYSHFLQSQKQPQVILRLSNVRAAVDTKTGDANYGCHFFKITTGLYSHDNVLRFEKFRTTLTQPYIWELVGYCNGLPCMAQVASIGKLSSNAHIVCHGFGFDSLANEYKLIRAPTRSDKSGIFCTTSNGCLVWKIITTLGGAGSNSIQHDNSNAVNNEMEMLMSFNLHDEEFQFIHLPTKSATDEQQKHLLVYYPHLLEFKGSPCVARIEKSLGNGSDYPHRCRDDDHGSSSCCCCCKVHLYILKDKVKQMWVKEEGFDVRTSSTSTWLGHLGHLAPDPCCFCFGSTTTPPTRIFSFSDQILLYWFSGNYLQVYNMRSEKQQLVLPGFHREDRFFQSKMKEPRHIFISGDDDTYCSKMDYQLHRHEENFLSLQTFIPEGVTGVDADAFREMDLKRQDRPCLAYVSIYRGSRVFYAFFS</sequence>